<keyword evidence="6" id="KW-1185">Reference proteome</keyword>
<dbReference type="PRINTS" id="PR01727">
    <property type="entry name" value="DNABINDINGHU"/>
</dbReference>
<dbReference type="RefSeq" id="WP_290363888.1">
    <property type="nucleotide sequence ID" value="NZ_JAUFQU010000001.1"/>
</dbReference>
<dbReference type="Pfam" id="PF00216">
    <property type="entry name" value="Bac_DNA_binding"/>
    <property type="match status" value="1"/>
</dbReference>
<dbReference type="SUPFAM" id="SSF47729">
    <property type="entry name" value="IHF-like DNA-binding proteins"/>
    <property type="match status" value="1"/>
</dbReference>
<evidence type="ECO:0000256" key="3">
    <source>
        <dbReference type="ARBA" id="ARBA00023125"/>
    </source>
</evidence>
<proteinExistence type="inferred from homology"/>
<keyword evidence="3 5" id="KW-0238">DNA-binding</keyword>
<evidence type="ECO:0000256" key="1">
    <source>
        <dbReference type="ARBA" id="ARBA00010529"/>
    </source>
</evidence>
<dbReference type="InterPro" id="IPR000119">
    <property type="entry name" value="Hist_DNA-bd"/>
</dbReference>
<name>A0ABT8CUS8_9FLAO</name>
<dbReference type="Gene3D" id="4.10.520.10">
    <property type="entry name" value="IHF-like DNA-binding proteins"/>
    <property type="match status" value="1"/>
</dbReference>
<dbReference type="Proteomes" id="UP001242368">
    <property type="component" value="Unassembled WGS sequence"/>
</dbReference>
<dbReference type="GO" id="GO:0003677">
    <property type="term" value="F:DNA binding"/>
    <property type="evidence" value="ECO:0007669"/>
    <property type="project" value="UniProtKB-KW"/>
</dbReference>
<evidence type="ECO:0000313" key="5">
    <source>
        <dbReference type="EMBL" id="MDN3708000.1"/>
    </source>
</evidence>
<dbReference type="CDD" id="cd13831">
    <property type="entry name" value="HU"/>
    <property type="match status" value="1"/>
</dbReference>
<sequence>MNKTDLIDAIAEDAGITKASAKKALESFLTNVAGTLKKGDKVSLVGFGSWSVSQRAARDGRNPQTGKTIKIAAKNVVKFKAGAELDGSVNTPAKKK</sequence>
<gene>
    <name evidence="5" type="ORF">QW060_12860</name>
</gene>
<comment type="similarity">
    <text evidence="1 4">Belongs to the bacterial histone-like protein family.</text>
</comment>
<dbReference type="PANTHER" id="PTHR33175:SF3">
    <property type="entry name" value="DNA-BINDING PROTEIN HU-BETA"/>
    <property type="match status" value="1"/>
</dbReference>
<evidence type="ECO:0000256" key="4">
    <source>
        <dbReference type="RuleBase" id="RU003939"/>
    </source>
</evidence>
<dbReference type="InterPro" id="IPR010992">
    <property type="entry name" value="IHF-like_DNA-bd_dom_sf"/>
</dbReference>
<evidence type="ECO:0000313" key="6">
    <source>
        <dbReference type="Proteomes" id="UP001242368"/>
    </source>
</evidence>
<dbReference type="PANTHER" id="PTHR33175">
    <property type="entry name" value="DNA-BINDING PROTEIN HU"/>
    <property type="match status" value="1"/>
</dbReference>
<organism evidence="5 6">
    <name type="scientific">Paenimyroides ceti</name>
    <dbReference type="NCBI Taxonomy" id="395087"/>
    <lineage>
        <taxon>Bacteria</taxon>
        <taxon>Pseudomonadati</taxon>
        <taxon>Bacteroidota</taxon>
        <taxon>Flavobacteriia</taxon>
        <taxon>Flavobacteriales</taxon>
        <taxon>Flavobacteriaceae</taxon>
        <taxon>Paenimyroides</taxon>
    </lineage>
</organism>
<dbReference type="SMART" id="SM00411">
    <property type="entry name" value="BHL"/>
    <property type="match status" value="1"/>
</dbReference>
<reference evidence="6" key="1">
    <citation type="journal article" date="2019" name="Int. J. Syst. Evol. Microbiol.">
        <title>The Global Catalogue of Microorganisms (GCM) 10K type strain sequencing project: providing services to taxonomists for standard genome sequencing and annotation.</title>
        <authorList>
            <consortium name="The Broad Institute Genomics Platform"/>
            <consortium name="The Broad Institute Genome Sequencing Center for Infectious Disease"/>
            <person name="Wu L."/>
            <person name="Ma J."/>
        </authorList>
    </citation>
    <scope>NUCLEOTIDE SEQUENCE [LARGE SCALE GENOMIC DNA]</scope>
    <source>
        <strain evidence="6">CECT 7184</strain>
    </source>
</reference>
<keyword evidence="2" id="KW-0226">DNA condensation</keyword>
<protein>
    <submittedName>
        <fullName evidence="5">HU family DNA-binding protein</fullName>
    </submittedName>
</protein>
<comment type="caution">
    <text evidence="5">The sequence shown here is derived from an EMBL/GenBank/DDBJ whole genome shotgun (WGS) entry which is preliminary data.</text>
</comment>
<dbReference type="EMBL" id="JAUFQU010000001">
    <property type="protein sequence ID" value="MDN3708000.1"/>
    <property type="molecule type" value="Genomic_DNA"/>
</dbReference>
<evidence type="ECO:0000256" key="2">
    <source>
        <dbReference type="ARBA" id="ARBA00023067"/>
    </source>
</evidence>
<accession>A0ABT8CUS8</accession>